<dbReference type="InterPro" id="IPR011333">
    <property type="entry name" value="SKP1/BTB/POZ_sf"/>
</dbReference>
<dbReference type="Pfam" id="PF00651">
    <property type="entry name" value="BTB"/>
    <property type="match status" value="1"/>
</dbReference>
<name>A0AA89C5U9_PINIB</name>
<dbReference type="AlphaFoldDB" id="A0AA89C5U9"/>
<protein>
    <recommendedName>
        <fullName evidence="1">BTB domain-containing protein</fullName>
    </recommendedName>
</protein>
<organism evidence="2 3">
    <name type="scientific">Pinctada imbricata</name>
    <name type="common">Atlantic pearl-oyster</name>
    <name type="synonym">Pinctada martensii</name>
    <dbReference type="NCBI Taxonomy" id="66713"/>
    <lineage>
        <taxon>Eukaryota</taxon>
        <taxon>Metazoa</taxon>
        <taxon>Spiralia</taxon>
        <taxon>Lophotrochozoa</taxon>
        <taxon>Mollusca</taxon>
        <taxon>Bivalvia</taxon>
        <taxon>Autobranchia</taxon>
        <taxon>Pteriomorphia</taxon>
        <taxon>Pterioida</taxon>
        <taxon>Pterioidea</taxon>
        <taxon>Pteriidae</taxon>
        <taxon>Pinctada</taxon>
    </lineage>
</organism>
<proteinExistence type="predicted"/>
<evidence type="ECO:0000259" key="1">
    <source>
        <dbReference type="Pfam" id="PF00651"/>
    </source>
</evidence>
<comment type="caution">
    <text evidence="2">The sequence shown here is derived from an EMBL/GenBank/DDBJ whole genome shotgun (WGS) entry which is preliminary data.</text>
</comment>
<feature type="domain" description="BTB" evidence="1">
    <location>
        <begin position="3"/>
        <end position="41"/>
    </location>
</feature>
<gene>
    <name evidence="2" type="ORF">FSP39_023222</name>
</gene>
<dbReference type="Proteomes" id="UP001186944">
    <property type="component" value="Unassembled WGS sequence"/>
</dbReference>
<reference evidence="2" key="1">
    <citation type="submission" date="2019-08" db="EMBL/GenBank/DDBJ databases">
        <title>The improved chromosome-level genome for the pearl oyster Pinctada fucata martensii using PacBio sequencing and Hi-C.</title>
        <authorList>
            <person name="Zheng Z."/>
        </authorList>
    </citation>
    <scope>NUCLEOTIDE SEQUENCE</scope>
    <source>
        <strain evidence="2">ZZ-2019</strain>
        <tissue evidence="2">Adductor muscle</tissue>
    </source>
</reference>
<sequence>MTSSPVFKAMFLGNFKEKTSTEIPLPEKNNEDMVAFLNCLLQDEENKLTGLYLIDDC</sequence>
<dbReference type="Gene3D" id="3.30.710.10">
    <property type="entry name" value="Potassium Channel Kv1.1, Chain A"/>
    <property type="match status" value="1"/>
</dbReference>
<evidence type="ECO:0000313" key="3">
    <source>
        <dbReference type="Proteomes" id="UP001186944"/>
    </source>
</evidence>
<dbReference type="InterPro" id="IPR000210">
    <property type="entry name" value="BTB/POZ_dom"/>
</dbReference>
<evidence type="ECO:0000313" key="2">
    <source>
        <dbReference type="EMBL" id="KAK3100657.1"/>
    </source>
</evidence>
<dbReference type="EMBL" id="VSWD01000006">
    <property type="protein sequence ID" value="KAK3100657.1"/>
    <property type="molecule type" value="Genomic_DNA"/>
</dbReference>
<dbReference type="SUPFAM" id="SSF54695">
    <property type="entry name" value="POZ domain"/>
    <property type="match status" value="1"/>
</dbReference>
<accession>A0AA89C5U9</accession>
<keyword evidence="3" id="KW-1185">Reference proteome</keyword>
<dbReference type="CDD" id="cd18186">
    <property type="entry name" value="BTB_POZ_ZBTB_KLHL-like"/>
    <property type="match status" value="1"/>
</dbReference>